<name>A0AA46AFU0_9AQUI</name>
<proteinExistence type="predicted"/>
<evidence type="ECO:0000313" key="1">
    <source>
        <dbReference type="EMBL" id="SMP21160.1"/>
    </source>
</evidence>
<dbReference type="RefSeq" id="WP_265135020.1">
    <property type="nucleotide sequence ID" value="NZ_FXTX01000022.1"/>
</dbReference>
<evidence type="ECO:0000313" key="2">
    <source>
        <dbReference type="Proteomes" id="UP001157947"/>
    </source>
</evidence>
<accession>A0AA46AFU0</accession>
<protein>
    <submittedName>
        <fullName evidence="1">Uncharacterized protein</fullName>
    </submittedName>
</protein>
<keyword evidence="2" id="KW-1185">Reference proteome</keyword>
<dbReference type="AlphaFoldDB" id="A0AA46AFU0"/>
<gene>
    <name evidence="1" type="ORF">SAMN06264868_12223</name>
</gene>
<organism evidence="1 2">
    <name type="scientific">Venenivibrio stagnispumantis</name>
    <dbReference type="NCBI Taxonomy" id="407998"/>
    <lineage>
        <taxon>Bacteria</taxon>
        <taxon>Pseudomonadati</taxon>
        <taxon>Aquificota</taxon>
        <taxon>Aquificia</taxon>
        <taxon>Aquificales</taxon>
        <taxon>Hydrogenothermaceae</taxon>
        <taxon>Venenivibrio</taxon>
    </lineage>
</organism>
<dbReference type="EMBL" id="FXTX01000022">
    <property type="protein sequence ID" value="SMP21160.1"/>
    <property type="molecule type" value="Genomic_DNA"/>
</dbReference>
<comment type="caution">
    <text evidence="1">The sequence shown here is derived from an EMBL/GenBank/DDBJ whole genome shotgun (WGS) entry which is preliminary data.</text>
</comment>
<reference evidence="1" key="1">
    <citation type="submission" date="2017-05" db="EMBL/GenBank/DDBJ databases">
        <authorList>
            <person name="Varghese N."/>
            <person name="Submissions S."/>
        </authorList>
    </citation>
    <scope>NUCLEOTIDE SEQUENCE</scope>
    <source>
        <strain evidence="1">DSM 18763</strain>
    </source>
</reference>
<dbReference type="Proteomes" id="UP001157947">
    <property type="component" value="Unassembled WGS sequence"/>
</dbReference>
<sequence length="50" mass="5856">MKIKILKDDPSGNFLNIKAKTELNVVVNIINNAVYIINFSIFRTPFFFFF</sequence>